<keyword evidence="3" id="KW-1185">Reference proteome</keyword>
<name>A0A0G4GZU6_VITBC</name>
<organism evidence="2 3">
    <name type="scientific">Vitrella brassicaformis (strain CCMP3155)</name>
    <dbReference type="NCBI Taxonomy" id="1169540"/>
    <lineage>
        <taxon>Eukaryota</taxon>
        <taxon>Sar</taxon>
        <taxon>Alveolata</taxon>
        <taxon>Colpodellida</taxon>
        <taxon>Vitrellaceae</taxon>
        <taxon>Vitrella</taxon>
    </lineage>
</organism>
<evidence type="ECO:0000313" key="2">
    <source>
        <dbReference type="EMBL" id="CEM36800.1"/>
    </source>
</evidence>
<proteinExistence type="predicted"/>
<accession>A0A0G4GZU6</accession>
<evidence type="ECO:0000313" key="3">
    <source>
        <dbReference type="Proteomes" id="UP000041254"/>
    </source>
</evidence>
<protein>
    <submittedName>
        <fullName evidence="2">Uncharacterized protein</fullName>
    </submittedName>
</protein>
<evidence type="ECO:0000256" key="1">
    <source>
        <dbReference type="SAM" id="SignalP"/>
    </source>
</evidence>
<dbReference type="InParanoid" id="A0A0G4GZU6"/>
<gene>
    <name evidence="2" type="ORF">Vbra_3426</name>
</gene>
<feature type="chain" id="PRO_5005190767" evidence="1">
    <location>
        <begin position="19"/>
        <end position="157"/>
    </location>
</feature>
<feature type="signal peptide" evidence="1">
    <location>
        <begin position="1"/>
        <end position="18"/>
    </location>
</feature>
<dbReference type="Proteomes" id="UP000041254">
    <property type="component" value="Unassembled WGS sequence"/>
</dbReference>
<dbReference type="EMBL" id="CDMY01000908">
    <property type="protein sequence ID" value="CEM36800.1"/>
    <property type="molecule type" value="Genomic_DNA"/>
</dbReference>
<dbReference type="AlphaFoldDB" id="A0A0G4GZU6"/>
<dbReference type="VEuPathDB" id="CryptoDB:Vbra_3426"/>
<reference evidence="2 3" key="1">
    <citation type="submission" date="2014-11" db="EMBL/GenBank/DDBJ databases">
        <authorList>
            <person name="Zhu J."/>
            <person name="Qi W."/>
            <person name="Song R."/>
        </authorList>
    </citation>
    <scope>NUCLEOTIDE SEQUENCE [LARGE SCALE GENOMIC DNA]</scope>
</reference>
<keyword evidence="1" id="KW-0732">Signal</keyword>
<sequence>MLPLLLCSLLWLWKAGDAQTTQPALCDGRPGIILFFESDCLLPPSTLLGEDGNHTSAEEAFHTDAVARGARPPDILCDEKTWKYCWKQLPNWLWDLTTFQLLNGARGKLVIKGCFGLGLTRSVFEGGPSSNCVKVREDHKSILRLFVTGAQAKLELS</sequence>